<organism evidence="3 4">
    <name type="scientific">Slackia exigua (strain ATCC 700122 / DSM 15923 / CIP 105133 / JCM 11022 / KCTC 5966 / S-7)</name>
    <dbReference type="NCBI Taxonomy" id="649764"/>
    <lineage>
        <taxon>Bacteria</taxon>
        <taxon>Bacillati</taxon>
        <taxon>Actinomycetota</taxon>
        <taxon>Coriobacteriia</taxon>
        <taxon>Eggerthellales</taxon>
        <taxon>Eggerthellaceae</taxon>
        <taxon>Slackia</taxon>
    </lineage>
</organism>
<dbReference type="AlphaFoldDB" id="D0WEX4"/>
<dbReference type="GeneID" id="85007011"/>
<dbReference type="Proteomes" id="UP000006001">
    <property type="component" value="Unassembled WGS sequence"/>
</dbReference>
<evidence type="ECO:0000313" key="3">
    <source>
        <dbReference type="EMBL" id="EEZ62262.1"/>
    </source>
</evidence>
<dbReference type="EMBL" id="ACUX02000004">
    <property type="protein sequence ID" value="EEZ62262.1"/>
    <property type="molecule type" value="Genomic_DNA"/>
</dbReference>
<sequence>MPKVAAVRLTYNPRTLWFDPAGVEFSRGDALIVRTERGLEYGIADNNLMDVDQESIKALRSPLKPVERVATEEDTASWKDLCRQSEDALPVFKRIVAEQKVDMRPVTVEFLFGGDKAIFYFESDDRVDFRNLVRVLASEFHVHVAMHQIGVRDEARIVGGLGHCGLELCCRRFGGKFNPVSIRMAKDQDLSLNPQKISGVCGRLMCCLRYENDVYKEFKCRCPKMGAKVAVPDGEAKVIEINVPRETVTLLTPDSTRIKVPVDEMTVERNASGSGRPDTVPEDAYFDHADPDAAAKTSSLVDDSIFTGKDTLAERGVVRRGSSRTGRKDASDPSLGRSRRRRPNSSSDTQGSSSSRTPRRRRSSGSAPDASSEGKPSAPRRQPRRRTAERAQDAASRRPRDEARPRRRHETNGQAAHDASSKQPRHDQGLRRSSGARPGQRSSGLSDAKPMPADEHRRARRRSHKTQGKDAPGSES</sequence>
<dbReference type="STRING" id="649764.HMPREF0762_00360"/>
<dbReference type="NCBIfam" id="NF041131">
    <property type="entry name" value="RicT_YaaT_fam"/>
    <property type="match status" value="1"/>
</dbReference>
<feature type="compositionally biased region" description="Low complexity" evidence="1">
    <location>
        <begin position="344"/>
        <end position="356"/>
    </location>
</feature>
<dbReference type="OrthoDB" id="9779344at2"/>
<dbReference type="InterPro" id="IPR047767">
    <property type="entry name" value="PSP1-like"/>
</dbReference>
<dbReference type="InterPro" id="IPR007557">
    <property type="entry name" value="PSP1_C"/>
</dbReference>
<reference evidence="3" key="1">
    <citation type="submission" date="2009-10" db="EMBL/GenBank/DDBJ databases">
        <authorList>
            <person name="Weinstock G."/>
            <person name="Sodergren E."/>
            <person name="Clifton S."/>
            <person name="Fulton L."/>
            <person name="Fulton B."/>
            <person name="Courtney L."/>
            <person name="Fronick C."/>
            <person name="Harrison M."/>
            <person name="Strong C."/>
            <person name="Farmer C."/>
            <person name="Delahaunty K."/>
            <person name="Markovic C."/>
            <person name="Hall O."/>
            <person name="Minx P."/>
            <person name="Tomlinson C."/>
            <person name="Mitreva M."/>
            <person name="Nelson J."/>
            <person name="Hou S."/>
            <person name="Wollam A."/>
            <person name="Pepin K.H."/>
            <person name="Johnson M."/>
            <person name="Bhonagiri V."/>
            <person name="Nash W.E."/>
            <person name="Warren W."/>
            <person name="Chinwalla A."/>
            <person name="Mardis E.R."/>
            <person name="Wilson R.K."/>
        </authorList>
    </citation>
    <scope>NUCLEOTIDE SEQUENCE [LARGE SCALE GENOMIC DNA]</scope>
    <source>
        <strain evidence="3">ATCC 700122</strain>
    </source>
</reference>
<dbReference type="eggNOG" id="COG1774">
    <property type="taxonomic scope" value="Bacteria"/>
</dbReference>
<keyword evidence="4" id="KW-1185">Reference proteome</keyword>
<dbReference type="PANTHER" id="PTHR43830">
    <property type="entry name" value="PROTEIN PSP1"/>
    <property type="match status" value="1"/>
</dbReference>
<dbReference type="GO" id="GO:0005737">
    <property type="term" value="C:cytoplasm"/>
    <property type="evidence" value="ECO:0007669"/>
    <property type="project" value="TreeGrafter"/>
</dbReference>
<feature type="compositionally biased region" description="Low complexity" evidence="1">
    <location>
        <begin position="364"/>
        <end position="380"/>
    </location>
</feature>
<feature type="region of interest" description="Disordered" evidence="1">
    <location>
        <begin position="316"/>
        <end position="476"/>
    </location>
</feature>
<feature type="compositionally biased region" description="Basic and acidic residues" evidence="1">
    <location>
        <begin position="386"/>
        <end position="404"/>
    </location>
</feature>
<dbReference type="RefSeq" id="WP_006361604.1">
    <property type="nucleotide sequence ID" value="NZ_GG700630.1"/>
</dbReference>
<dbReference type="HOGENOM" id="CLU_033149_2_8_11"/>
<accession>D0WEX4</accession>
<dbReference type="PROSITE" id="PS51411">
    <property type="entry name" value="PSP1_C"/>
    <property type="match status" value="1"/>
</dbReference>
<proteinExistence type="predicted"/>
<name>D0WEX4_SLAES</name>
<evidence type="ECO:0000313" key="4">
    <source>
        <dbReference type="Proteomes" id="UP000006001"/>
    </source>
</evidence>
<feature type="region of interest" description="Disordered" evidence="1">
    <location>
        <begin position="266"/>
        <end position="286"/>
    </location>
</feature>
<evidence type="ECO:0000259" key="2">
    <source>
        <dbReference type="PROSITE" id="PS51411"/>
    </source>
</evidence>
<comment type="caution">
    <text evidence="3">The sequence shown here is derived from an EMBL/GenBank/DDBJ whole genome shotgun (WGS) entry which is preliminary data.</text>
</comment>
<dbReference type="PANTHER" id="PTHR43830:SF3">
    <property type="entry name" value="PROTEIN PSP1"/>
    <property type="match status" value="1"/>
</dbReference>
<dbReference type="Pfam" id="PF04468">
    <property type="entry name" value="PSP1"/>
    <property type="match status" value="1"/>
</dbReference>
<protein>
    <submittedName>
        <fullName evidence="3">PSP1 C-terminal domain protein</fullName>
    </submittedName>
</protein>
<gene>
    <name evidence="3" type="ORF">HMPREF0762_00360</name>
</gene>
<feature type="domain" description="PSP1 C-terminal" evidence="2">
    <location>
        <begin position="64"/>
        <end position="149"/>
    </location>
</feature>
<evidence type="ECO:0000256" key="1">
    <source>
        <dbReference type="SAM" id="MobiDB-lite"/>
    </source>
</evidence>